<feature type="chain" id="PRO_5006884572" evidence="4">
    <location>
        <begin position="22"/>
        <end position="486"/>
    </location>
</feature>
<dbReference type="InterPro" id="IPR029058">
    <property type="entry name" value="AB_hydrolase_fold"/>
</dbReference>
<protein>
    <submittedName>
        <fullName evidence="5">Uncharacterized protein</fullName>
    </submittedName>
</protein>
<dbReference type="SUPFAM" id="SSF53474">
    <property type="entry name" value="alpha/beta-Hydrolases"/>
    <property type="match status" value="1"/>
</dbReference>
<organism evidence="5 6">
    <name type="scientific">Debaryomyces fabryi</name>
    <dbReference type="NCBI Taxonomy" id="58627"/>
    <lineage>
        <taxon>Eukaryota</taxon>
        <taxon>Fungi</taxon>
        <taxon>Dikarya</taxon>
        <taxon>Ascomycota</taxon>
        <taxon>Saccharomycotina</taxon>
        <taxon>Pichiomycetes</taxon>
        <taxon>Debaryomycetaceae</taxon>
        <taxon>Debaryomyces</taxon>
    </lineage>
</organism>
<dbReference type="GeneID" id="26838278"/>
<dbReference type="EMBL" id="LMYN01000016">
    <property type="protein sequence ID" value="KSA03014.1"/>
    <property type="molecule type" value="Genomic_DNA"/>
</dbReference>
<evidence type="ECO:0000256" key="3">
    <source>
        <dbReference type="ARBA" id="ARBA00023369"/>
    </source>
</evidence>
<dbReference type="AlphaFoldDB" id="A0A0V1Q3S3"/>
<sequence length="486" mass="52844">MNFKKLLRLCFILLFADVVIGVPLIPLKPSEDDFYTPPEGYENHDNGEILKMRPTPQKLRSLFLPINIKNSWQVLVKSSDSFGNASAIVTTIMEPYNADPSKVVSYQAFEDSAALDCAPSYAYLYRASAATASTQIEMYFIQIALDRGWYVVSPDYEGPKATFTAGKQSGHATLDSIRAALLSSGTTGINKDAKIVMWGYSGGTVPSAWASVLQPTYAKDLKSNLIGAATGGLVTNVTGTAEGVEGTFFAGLTISAITGLASEYPELKALISEQLVSAKTLLYEKGDKLCLGPALFNYAFRRIFSGPSRYVKDGWVVLSHPVVKKVINDNTLALEKGDPMPEIPIFVFHGAKDTLVPFKDAQRVYDNWCEEGIKSFEFAVDKSTGHITELLAGTPAAIAWITKMFNGEKPVKGCSRTERQSNLEYPGSDRSIFEFLSAAATSILGFEIGPNAENLEPNGENIKISTKAKKDTGVTLGEGIEHSVHR</sequence>
<dbReference type="RefSeq" id="XP_015469116.1">
    <property type="nucleotide sequence ID" value="XM_015610099.1"/>
</dbReference>
<comment type="catalytic activity">
    <reaction evidence="3">
        <text>a triacylglycerol + H2O = a diacylglycerol + a fatty acid + H(+)</text>
        <dbReference type="Rhea" id="RHEA:12044"/>
        <dbReference type="ChEBI" id="CHEBI:15377"/>
        <dbReference type="ChEBI" id="CHEBI:15378"/>
        <dbReference type="ChEBI" id="CHEBI:17855"/>
        <dbReference type="ChEBI" id="CHEBI:18035"/>
        <dbReference type="ChEBI" id="CHEBI:28868"/>
        <dbReference type="EC" id="3.1.1.3"/>
    </reaction>
    <physiologicalReaction direction="left-to-right" evidence="3">
        <dbReference type="Rhea" id="RHEA:12045"/>
    </physiologicalReaction>
</comment>
<evidence type="ECO:0000256" key="4">
    <source>
        <dbReference type="SAM" id="SignalP"/>
    </source>
</evidence>
<reference evidence="5 6" key="1">
    <citation type="submission" date="2015-11" db="EMBL/GenBank/DDBJ databases">
        <title>The genome of Debaryomyces fabryi.</title>
        <authorList>
            <person name="Tafer H."/>
            <person name="Lopandic K."/>
        </authorList>
    </citation>
    <scope>NUCLEOTIDE SEQUENCE [LARGE SCALE GENOMIC DNA]</scope>
    <source>
        <strain evidence="5 6">CBS 789</strain>
    </source>
</reference>
<accession>A0A0V1Q3S3</accession>
<keyword evidence="6" id="KW-1185">Reference proteome</keyword>
<evidence type="ECO:0000256" key="1">
    <source>
        <dbReference type="ARBA" id="ARBA00022729"/>
    </source>
</evidence>
<dbReference type="Gene3D" id="3.40.50.1820">
    <property type="entry name" value="alpha/beta hydrolase"/>
    <property type="match status" value="1"/>
</dbReference>
<dbReference type="OrthoDB" id="2373480at2759"/>
<gene>
    <name evidence="5" type="ORF">AC631_01269</name>
</gene>
<dbReference type="PIRSF" id="PIRSF029171">
    <property type="entry name" value="Esterase_LipA"/>
    <property type="match status" value="1"/>
</dbReference>
<keyword evidence="2" id="KW-0325">Glycoprotein</keyword>
<name>A0A0V1Q3S3_9ASCO</name>
<proteinExistence type="predicted"/>
<evidence type="ECO:0000313" key="5">
    <source>
        <dbReference type="EMBL" id="KSA03014.1"/>
    </source>
</evidence>
<dbReference type="Gene3D" id="1.10.260.130">
    <property type="match status" value="1"/>
</dbReference>
<keyword evidence="1 4" id="KW-0732">Signal</keyword>
<feature type="signal peptide" evidence="4">
    <location>
        <begin position="1"/>
        <end position="21"/>
    </location>
</feature>
<dbReference type="GO" id="GO:0004806">
    <property type="term" value="F:triacylglycerol lipase activity"/>
    <property type="evidence" value="ECO:0007669"/>
    <property type="project" value="UniProtKB-EC"/>
</dbReference>
<dbReference type="PANTHER" id="PTHR34853:SF1">
    <property type="entry name" value="LIPASE 5"/>
    <property type="match status" value="1"/>
</dbReference>
<dbReference type="InterPro" id="IPR005152">
    <property type="entry name" value="Lipase_secreted"/>
</dbReference>
<comment type="caution">
    <text evidence="5">The sequence shown here is derived from an EMBL/GenBank/DDBJ whole genome shotgun (WGS) entry which is preliminary data.</text>
</comment>
<dbReference type="GO" id="GO:0016042">
    <property type="term" value="P:lipid catabolic process"/>
    <property type="evidence" value="ECO:0007669"/>
    <property type="project" value="InterPro"/>
</dbReference>
<dbReference type="PANTHER" id="PTHR34853">
    <property type="match status" value="1"/>
</dbReference>
<dbReference type="Pfam" id="PF03583">
    <property type="entry name" value="LIP"/>
    <property type="match status" value="1"/>
</dbReference>
<evidence type="ECO:0000313" key="6">
    <source>
        <dbReference type="Proteomes" id="UP000054251"/>
    </source>
</evidence>
<dbReference type="Proteomes" id="UP000054251">
    <property type="component" value="Unassembled WGS sequence"/>
</dbReference>
<evidence type="ECO:0000256" key="2">
    <source>
        <dbReference type="ARBA" id="ARBA00023180"/>
    </source>
</evidence>